<dbReference type="GO" id="GO:0106300">
    <property type="term" value="P:protein-DNA covalent cross-linking repair"/>
    <property type="evidence" value="ECO:0007669"/>
    <property type="project" value="TreeGrafter"/>
</dbReference>
<dbReference type="GeneID" id="115814586"/>
<accession>A0A6J2VK47</accession>
<protein>
    <submittedName>
        <fullName evidence="3">Testis-expressed protein 264</fullName>
    </submittedName>
</protein>
<gene>
    <name evidence="3" type="primary">tex264a</name>
</gene>
<dbReference type="OrthoDB" id="2140079at2759"/>
<dbReference type="GO" id="GO:0005657">
    <property type="term" value="C:replication fork"/>
    <property type="evidence" value="ECO:0007669"/>
    <property type="project" value="TreeGrafter"/>
</dbReference>
<evidence type="ECO:0000256" key="1">
    <source>
        <dbReference type="SAM" id="MobiDB-lite"/>
    </source>
</evidence>
<organism evidence="2 3">
    <name type="scientific">Chanos chanos</name>
    <name type="common">Milkfish</name>
    <name type="synonym">Mugil chanos</name>
    <dbReference type="NCBI Taxonomy" id="29144"/>
    <lineage>
        <taxon>Eukaryota</taxon>
        <taxon>Metazoa</taxon>
        <taxon>Chordata</taxon>
        <taxon>Craniata</taxon>
        <taxon>Vertebrata</taxon>
        <taxon>Euteleostomi</taxon>
        <taxon>Actinopterygii</taxon>
        <taxon>Neopterygii</taxon>
        <taxon>Teleostei</taxon>
        <taxon>Ostariophysi</taxon>
        <taxon>Gonorynchiformes</taxon>
        <taxon>Chanidae</taxon>
        <taxon>Chanos</taxon>
    </lineage>
</organism>
<reference evidence="3" key="1">
    <citation type="submission" date="2025-08" db="UniProtKB">
        <authorList>
            <consortium name="RefSeq"/>
        </authorList>
    </citation>
    <scope>IDENTIFICATION</scope>
</reference>
<dbReference type="SUPFAM" id="SSF55136">
    <property type="entry name" value="Probable bacterial effector-binding domain"/>
    <property type="match status" value="1"/>
</dbReference>
<dbReference type="AlphaFoldDB" id="A0A6J2VK47"/>
<dbReference type="GO" id="GO:0005789">
    <property type="term" value="C:endoplasmic reticulum membrane"/>
    <property type="evidence" value="ECO:0007669"/>
    <property type="project" value="TreeGrafter"/>
</dbReference>
<keyword evidence="2" id="KW-1185">Reference proteome</keyword>
<dbReference type="CTD" id="402960"/>
<dbReference type="GO" id="GO:0061709">
    <property type="term" value="P:reticulophagy"/>
    <property type="evidence" value="ECO:0007669"/>
    <property type="project" value="TreeGrafter"/>
</dbReference>
<feature type="compositionally biased region" description="Acidic residues" evidence="1">
    <location>
        <begin position="288"/>
        <end position="301"/>
    </location>
</feature>
<dbReference type="FunCoup" id="A0A6J2VK47">
    <property type="interactions" value="599"/>
</dbReference>
<evidence type="ECO:0000313" key="2">
    <source>
        <dbReference type="Proteomes" id="UP000504632"/>
    </source>
</evidence>
<dbReference type="Proteomes" id="UP000504632">
    <property type="component" value="Chromosome 6"/>
</dbReference>
<sequence length="337" mass="37097">MSDFVILLLILLLFLCLIVTVVGFVLYSGLLSGVVIRTGAPPVKKITIAYKFQKGSYRNCGPAFTDSCSIGPKLSSIGIFYDNPNVTPADECRYAVGSVLSEGEEEPDSALQALYEKFGYKIISLPEVPHAVTTSFPNRSPVSPIFGAYRVYPELNDYVTVRRLAAYPFLEICKGDVIYYMCPLSSQNDFIVPEAEEEKKKRDGEREEDRDTDDMATVTGADSETGSGPVARPVIPESSEACLTSSRLPDPPHPQPELPQADGEEEQEEGDHGSKSSADSVASGSSFEELDMDVEEEENETEERNVRDEDSQEQDETDQPSPSEPRMKPEPTQEGQE</sequence>
<dbReference type="InterPro" id="IPR011256">
    <property type="entry name" value="Reg_factor_effector_dom_sf"/>
</dbReference>
<dbReference type="GO" id="GO:0000421">
    <property type="term" value="C:autophagosome membrane"/>
    <property type="evidence" value="ECO:0007669"/>
    <property type="project" value="TreeGrafter"/>
</dbReference>
<feature type="compositionally biased region" description="Low complexity" evidence="1">
    <location>
        <begin position="275"/>
        <end position="286"/>
    </location>
</feature>
<feature type="region of interest" description="Disordered" evidence="1">
    <location>
        <begin position="193"/>
        <end position="337"/>
    </location>
</feature>
<name>A0A6J2VK47_CHACN</name>
<dbReference type="PANTHER" id="PTHR15949">
    <property type="entry name" value="TESTIS-EXPRESSED PROTEIN 264"/>
    <property type="match status" value="1"/>
</dbReference>
<dbReference type="InParanoid" id="A0A6J2VK47"/>
<dbReference type="Gene3D" id="3.20.80.10">
    <property type="entry name" value="Regulatory factor, effector binding domain"/>
    <property type="match status" value="1"/>
</dbReference>
<dbReference type="RefSeq" id="XP_030633340.1">
    <property type="nucleotide sequence ID" value="XM_030777480.1"/>
</dbReference>
<feature type="compositionally biased region" description="Basic and acidic residues" evidence="1">
    <location>
        <begin position="197"/>
        <end position="209"/>
    </location>
</feature>
<dbReference type="PANTHER" id="PTHR15949:SF3">
    <property type="entry name" value="TESTIS-EXPRESSED PROTEIN 264"/>
    <property type="match status" value="1"/>
</dbReference>
<evidence type="ECO:0000313" key="3">
    <source>
        <dbReference type="RefSeq" id="XP_030633340.1"/>
    </source>
</evidence>
<proteinExistence type="predicted"/>
<dbReference type="GO" id="GO:0005634">
    <property type="term" value="C:nucleus"/>
    <property type="evidence" value="ECO:0007669"/>
    <property type="project" value="TreeGrafter"/>
</dbReference>